<dbReference type="InterPro" id="IPR036770">
    <property type="entry name" value="Ankyrin_rpt-contain_sf"/>
</dbReference>
<dbReference type="PANTHER" id="PTHR24198">
    <property type="entry name" value="ANKYRIN REPEAT AND PROTEIN KINASE DOMAIN-CONTAINING PROTEIN"/>
    <property type="match status" value="1"/>
</dbReference>
<dbReference type="SUPFAM" id="SSF48403">
    <property type="entry name" value="Ankyrin repeat"/>
    <property type="match status" value="1"/>
</dbReference>
<organism evidence="3 4">
    <name type="scientific">Colletotrichum navitas</name>
    <dbReference type="NCBI Taxonomy" id="681940"/>
    <lineage>
        <taxon>Eukaryota</taxon>
        <taxon>Fungi</taxon>
        <taxon>Dikarya</taxon>
        <taxon>Ascomycota</taxon>
        <taxon>Pezizomycotina</taxon>
        <taxon>Sordariomycetes</taxon>
        <taxon>Hypocreomycetidae</taxon>
        <taxon>Glomerellales</taxon>
        <taxon>Glomerellaceae</taxon>
        <taxon>Colletotrichum</taxon>
        <taxon>Colletotrichum graminicola species complex</taxon>
    </lineage>
</organism>
<comment type="caution">
    <text evidence="3">The sequence shown here is derived from an EMBL/GenBank/DDBJ whole genome shotgun (WGS) entry which is preliminary data.</text>
</comment>
<dbReference type="SMART" id="SM00248">
    <property type="entry name" value="ANK"/>
    <property type="match status" value="3"/>
</dbReference>
<dbReference type="EMBL" id="JAHLJV010000183">
    <property type="protein sequence ID" value="KAK1565862.1"/>
    <property type="molecule type" value="Genomic_DNA"/>
</dbReference>
<sequence>MNILIVVQLLNSEYEIHHSQRTLNTRIFKGPGPEGRFQVPYVSGLHLSLPLLKDRLSVALKTRLGVGALCPAERAVLETALIDLHGDLPRRPATASRGGEKPSKWAQVRDLLFRSRALDSEETALGRLARLAGDMYSEDLMRRFGLHEWSHVEQGFGREWARFLPCSVFGPLLFDSGEHYREPTCYVKIWVHDIAARNGAGLGLAPRNFVSIPAQGWALDHLAFLTAAVGLDEKDNQGLSLMHAAILDRRPDVVRQLVVRGTLESGSTPLSLAIAYPEVGDAAEFLARYPGVRRYPLFRSLLSIVPGELINAKDENGETPLHILARYGDRETIEAALGVSEINPDSAADDGATPLANAVMEARVDVVKILAARRGVDIRSLRRPFGPLDMSPLDYAKQGAERKDVGVEYVEVLEFLRECFKGLGENLDECPSDEWDGET</sequence>
<evidence type="ECO:0000256" key="2">
    <source>
        <dbReference type="ARBA" id="ARBA00023043"/>
    </source>
</evidence>
<dbReference type="GeneID" id="85444718"/>
<proteinExistence type="predicted"/>
<accession>A0AAD8UVB4</accession>
<keyword evidence="1" id="KW-0677">Repeat</keyword>
<dbReference type="PANTHER" id="PTHR24198:SF165">
    <property type="entry name" value="ANKYRIN REPEAT-CONTAINING PROTEIN-RELATED"/>
    <property type="match status" value="1"/>
</dbReference>
<gene>
    <name evidence="3" type="ORF">LY79DRAFT_585164</name>
</gene>
<evidence type="ECO:0000313" key="4">
    <source>
        <dbReference type="Proteomes" id="UP001230504"/>
    </source>
</evidence>
<protein>
    <recommendedName>
        <fullName evidence="5">Ankyrin repeat protein</fullName>
    </recommendedName>
</protein>
<evidence type="ECO:0008006" key="5">
    <source>
        <dbReference type="Google" id="ProtNLM"/>
    </source>
</evidence>
<evidence type="ECO:0000256" key="1">
    <source>
        <dbReference type="ARBA" id="ARBA00022737"/>
    </source>
</evidence>
<reference evidence="3" key="1">
    <citation type="submission" date="2021-06" db="EMBL/GenBank/DDBJ databases">
        <title>Comparative genomics, transcriptomics and evolutionary studies reveal genomic signatures of adaptation to plant cell wall in hemibiotrophic fungi.</title>
        <authorList>
            <consortium name="DOE Joint Genome Institute"/>
            <person name="Baroncelli R."/>
            <person name="Diaz J.F."/>
            <person name="Benocci T."/>
            <person name="Peng M."/>
            <person name="Battaglia E."/>
            <person name="Haridas S."/>
            <person name="Andreopoulos W."/>
            <person name="Labutti K."/>
            <person name="Pangilinan J."/>
            <person name="Floch G.L."/>
            <person name="Makela M.R."/>
            <person name="Henrissat B."/>
            <person name="Grigoriev I.V."/>
            <person name="Crouch J.A."/>
            <person name="De Vries R.P."/>
            <person name="Sukno S.A."/>
            <person name="Thon M.R."/>
        </authorList>
    </citation>
    <scope>NUCLEOTIDE SEQUENCE</scope>
    <source>
        <strain evidence="3">CBS 125086</strain>
    </source>
</reference>
<evidence type="ECO:0000313" key="3">
    <source>
        <dbReference type="EMBL" id="KAK1565862.1"/>
    </source>
</evidence>
<dbReference type="Proteomes" id="UP001230504">
    <property type="component" value="Unassembled WGS sequence"/>
</dbReference>
<keyword evidence="2" id="KW-0040">ANK repeat</keyword>
<dbReference type="InterPro" id="IPR002110">
    <property type="entry name" value="Ankyrin_rpt"/>
</dbReference>
<keyword evidence="4" id="KW-1185">Reference proteome</keyword>
<dbReference type="AlphaFoldDB" id="A0AAD8UVB4"/>
<dbReference type="Pfam" id="PF12796">
    <property type="entry name" value="Ank_2"/>
    <property type="match status" value="1"/>
</dbReference>
<dbReference type="RefSeq" id="XP_060407124.1">
    <property type="nucleotide sequence ID" value="XM_060560478.1"/>
</dbReference>
<name>A0AAD8UVB4_9PEZI</name>
<dbReference type="Gene3D" id="1.25.40.20">
    <property type="entry name" value="Ankyrin repeat-containing domain"/>
    <property type="match status" value="1"/>
</dbReference>